<accession>W5N674</accession>
<dbReference type="GO" id="GO:0042138">
    <property type="term" value="P:meiotic DNA double-strand break formation"/>
    <property type="evidence" value="ECO:0007669"/>
    <property type="project" value="InterPro"/>
</dbReference>
<dbReference type="Proteomes" id="UP000018468">
    <property type="component" value="Linkage group LG5"/>
</dbReference>
<sequence>MNVNVLNVEEIFSIPGATRGNKLSFGRSGTHSGHSRMTDPMFLAGCRVRHSHSQDTYQEMSQPSITALAFQHGSQEVNEPKGSAKYQTRPYNFGVDKWEKPIESQLGCGKAKGILGLFEESKKKAKEKDESELFNNRFSQLEESVDHIKISLNRIESQADSRKTFIAEGLDVCSKQLEDKVRSICDPVLSELKSQSQVLAEMEKMETEVSINKMKSCMLALQDNVERMKMEHSKDNGKISEKLDLLNSSLKFDELVSFLTNLASSYRPTCNQNSKKK</sequence>
<dbReference type="Pfam" id="PF15771">
    <property type="entry name" value="IHO1"/>
    <property type="match status" value="1"/>
</dbReference>
<reference evidence="1" key="3">
    <citation type="submission" date="2025-09" db="UniProtKB">
        <authorList>
            <consortium name="Ensembl"/>
        </authorList>
    </citation>
    <scope>IDENTIFICATION</scope>
</reference>
<dbReference type="OMA" id="WNIREML"/>
<reference evidence="2" key="1">
    <citation type="submission" date="2011-12" db="EMBL/GenBank/DDBJ databases">
        <title>The Draft Genome of Lepisosteus oculatus.</title>
        <authorList>
            <consortium name="The Broad Institute Genome Assembly &amp; Analysis Group"/>
            <consortium name="Computational R&amp;D Group"/>
            <consortium name="and Sequencing Platform"/>
            <person name="Di Palma F."/>
            <person name="Alfoldi J."/>
            <person name="Johnson J."/>
            <person name="Berlin A."/>
            <person name="Gnerre S."/>
            <person name="Jaffe D."/>
            <person name="MacCallum I."/>
            <person name="Young S."/>
            <person name="Walker B.J."/>
            <person name="Lander E.S."/>
            <person name="Lindblad-Toh K."/>
        </authorList>
    </citation>
    <scope>NUCLEOTIDE SEQUENCE [LARGE SCALE GENOMIC DNA]</scope>
</reference>
<dbReference type="InParanoid" id="W5N674"/>
<dbReference type="STRING" id="7918.ENSLOCP00000016133"/>
<reference evidence="1" key="2">
    <citation type="submission" date="2025-08" db="UniProtKB">
        <authorList>
            <consortium name="Ensembl"/>
        </authorList>
    </citation>
    <scope>IDENTIFICATION</scope>
</reference>
<dbReference type="Bgee" id="ENSLOCG00000013101">
    <property type="expression patterns" value="Expressed in testis and 1 other cell type or tissue"/>
</dbReference>
<dbReference type="eggNOG" id="ENOG502S0PR">
    <property type="taxonomic scope" value="Eukaryota"/>
</dbReference>
<dbReference type="AlphaFoldDB" id="W5N674"/>
<proteinExistence type="predicted"/>
<evidence type="ECO:0000313" key="2">
    <source>
        <dbReference type="Proteomes" id="UP000018468"/>
    </source>
</evidence>
<dbReference type="InterPro" id="IPR031529">
    <property type="entry name" value="IHO1"/>
</dbReference>
<keyword evidence="2" id="KW-1185">Reference proteome</keyword>
<dbReference type="EMBL" id="AHAT01029335">
    <property type="status" value="NOT_ANNOTATED_CDS"/>
    <property type="molecule type" value="Genomic_DNA"/>
</dbReference>
<name>W5N674_LEPOC</name>
<dbReference type="PANTHER" id="PTHR35662">
    <property type="entry name" value="INTERACTOR OF HORMAD1 PROTEIN 1"/>
    <property type="match status" value="1"/>
</dbReference>
<dbReference type="PANTHER" id="PTHR35662:SF1">
    <property type="entry name" value="INTERACTOR OF HORMAD1 PROTEIN 1"/>
    <property type="match status" value="1"/>
</dbReference>
<dbReference type="GO" id="GO:0006310">
    <property type="term" value="P:DNA recombination"/>
    <property type="evidence" value="ECO:0007669"/>
    <property type="project" value="InterPro"/>
</dbReference>
<dbReference type="Ensembl" id="ENSLOCT00000016163.1">
    <property type="protein sequence ID" value="ENSLOCP00000016133.1"/>
    <property type="gene ID" value="ENSLOCG00000013101.1"/>
</dbReference>
<organism evidence="1 2">
    <name type="scientific">Lepisosteus oculatus</name>
    <name type="common">Spotted gar</name>
    <dbReference type="NCBI Taxonomy" id="7918"/>
    <lineage>
        <taxon>Eukaryota</taxon>
        <taxon>Metazoa</taxon>
        <taxon>Chordata</taxon>
        <taxon>Craniata</taxon>
        <taxon>Vertebrata</taxon>
        <taxon>Euteleostomi</taxon>
        <taxon>Actinopterygii</taxon>
        <taxon>Neopterygii</taxon>
        <taxon>Holostei</taxon>
        <taxon>Semionotiformes</taxon>
        <taxon>Lepisosteidae</taxon>
        <taxon>Lepisosteus</taxon>
    </lineage>
</organism>
<dbReference type="HOGENOM" id="CLU_1006607_0_0_1"/>
<evidence type="ECO:0000313" key="1">
    <source>
        <dbReference type="Ensembl" id="ENSLOCP00000016133.1"/>
    </source>
</evidence>
<protein>
    <submittedName>
        <fullName evidence="1">Uncharacterized protein</fullName>
    </submittedName>
</protein>